<sequence length="70" mass="8128">MKKVIFKRNDNTNDQPDKIIYRRIGSDKKASDDDQKSTKPKFRTSVLPTFEKDQISPGIESVERFPADKK</sequence>
<organism evidence="2 3">
    <name type="scientific">Candidatus Gottesmanbacteria bacterium RBG_13_37_7</name>
    <dbReference type="NCBI Taxonomy" id="1798369"/>
    <lineage>
        <taxon>Bacteria</taxon>
        <taxon>Candidatus Gottesmaniibacteriota</taxon>
    </lineage>
</organism>
<evidence type="ECO:0000313" key="3">
    <source>
        <dbReference type="Proteomes" id="UP000178230"/>
    </source>
</evidence>
<dbReference type="Proteomes" id="UP000178230">
    <property type="component" value="Unassembled WGS sequence"/>
</dbReference>
<feature type="compositionally biased region" description="Basic and acidic residues" evidence="1">
    <location>
        <begin position="7"/>
        <end position="37"/>
    </location>
</feature>
<protein>
    <submittedName>
        <fullName evidence="2">Uncharacterized protein</fullName>
    </submittedName>
</protein>
<feature type="region of interest" description="Disordered" evidence="1">
    <location>
        <begin position="1"/>
        <end position="44"/>
    </location>
</feature>
<evidence type="ECO:0000256" key="1">
    <source>
        <dbReference type="SAM" id="MobiDB-lite"/>
    </source>
</evidence>
<dbReference type="AlphaFoldDB" id="A0A1F5YK59"/>
<evidence type="ECO:0000313" key="2">
    <source>
        <dbReference type="EMBL" id="OGG00484.1"/>
    </source>
</evidence>
<dbReference type="EMBL" id="MFIY01000007">
    <property type="protein sequence ID" value="OGG00484.1"/>
    <property type="molecule type" value="Genomic_DNA"/>
</dbReference>
<gene>
    <name evidence="2" type="ORF">A2Y99_02740</name>
</gene>
<name>A0A1F5YK59_9BACT</name>
<comment type="caution">
    <text evidence="2">The sequence shown here is derived from an EMBL/GenBank/DDBJ whole genome shotgun (WGS) entry which is preliminary data.</text>
</comment>
<accession>A0A1F5YK59</accession>
<reference evidence="2 3" key="1">
    <citation type="journal article" date="2016" name="Nat. Commun.">
        <title>Thousands of microbial genomes shed light on interconnected biogeochemical processes in an aquifer system.</title>
        <authorList>
            <person name="Anantharaman K."/>
            <person name="Brown C.T."/>
            <person name="Hug L.A."/>
            <person name="Sharon I."/>
            <person name="Castelle C.J."/>
            <person name="Probst A.J."/>
            <person name="Thomas B.C."/>
            <person name="Singh A."/>
            <person name="Wilkins M.J."/>
            <person name="Karaoz U."/>
            <person name="Brodie E.L."/>
            <person name="Williams K.H."/>
            <person name="Hubbard S.S."/>
            <person name="Banfield J.F."/>
        </authorList>
    </citation>
    <scope>NUCLEOTIDE SEQUENCE [LARGE SCALE GENOMIC DNA]</scope>
</reference>
<proteinExistence type="predicted"/>